<dbReference type="InterPro" id="IPR050792">
    <property type="entry name" value="ADP-ribosylglycohydrolase"/>
</dbReference>
<feature type="binding site" evidence="3">
    <location>
        <position position="57"/>
    </location>
    <ligand>
        <name>Mg(2+)</name>
        <dbReference type="ChEBI" id="CHEBI:18420"/>
        <label>1</label>
    </ligand>
</feature>
<dbReference type="InterPro" id="IPR005502">
    <property type="entry name" value="Ribosyl_crysJ1"/>
</dbReference>
<gene>
    <name evidence="4" type="ORF">HNR71_005771</name>
    <name evidence="5" type="ORF">HPO96_34465</name>
</gene>
<name>A0A7Y4P4M5_9ACTN</name>
<comment type="similarity">
    <text evidence="1">Belongs to the ADP-ribosylglycohydrolase family.</text>
</comment>
<dbReference type="Gene3D" id="1.10.4080.10">
    <property type="entry name" value="ADP-ribosylation/Crystallin J1"/>
    <property type="match status" value="1"/>
</dbReference>
<dbReference type="AlphaFoldDB" id="A0A7Y4P4M5"/>
<dbReference type="Proteomes" id="UP000534306">
    <property type="component" value="Unassembled WGS sequence"/>
</dbReference>
<feature type="binding site" evidence="3">
    <location>
        <position position="58"/>
    </location>
    <ligand>
        <name>Mg(2+)</name>
        <dbReference type="ChEBI" id="CHEBI:18420"/>
        <label>1</label>
    </ligand>
</feature>
<reference evidence="5 6" key="1">
    <citation type="submission" date="2020-05" db="EMBL/GenBank/DDBJ databases">
        <title>Genome sequence of Kribbella sandramycini ATCC 39419.</title>
        <authorList>
            <person name="Maclea K.S."/>
            <person name="Fair J.L."/>
        </authorList>
    </citation>
    <scope>NUCLEOTIDE SEQUENCE [LARGE SCALE GENOMIC DNA]</scope>
    <source>
        <strain evidence="5 6">ATCC 39419</strain>
    </source>
</reference>
<keyword evidence="3" id="KW-0460">Magnesium</keyword>
<evidence type="ECO:0000313" key="7">
    <source>
        <dbReference type="Proteomes" id="UP000553957"/>
    </source>
</evidence>
<organism evidence="5 6">
    <name type="scientific">Kribbella sandramycini</name>
    <dbReference type="NCBI Taxonomy" id="60450"/>
    <lineage>
        <taxon>Bacteria</taxon>
        <taxon>Bacillati</taxon>
        <taxon>Actinomycetota</taxon>
        <taxon>Actinomycetes</taxon>
        <taxon>Propionibacteriales</taxon>
        <taxon>Kribbellaceae</taxon>
        <taxon>Kribbella</taxon>
    </lineage>
</organism>
<dbReference type="PANTHER" id="PTHR16222:SF24">
    <property type="entry name" value="ADP-RIBOSYLHYDROLASE ARH3"/>
    <property type="match status" value="1"/>
</dbReference>
<dbReference type="SUPFAM" id="SSF101478">
    <property type="entry name" value="ADP-ribosylglycohydrolase"/>
    <property type="match status" value="1"/>
</dbReference>
<feature type="binding site" evidence="3">
    <location>
        <position position="339"/>
    </location>
    <ligand>
        <name>Mg(2+)</name>
        <dbReference type="ChEBI" id="CHEBI:18420"/>
        <label>1</label>
    </ligand>
</feature>
<keyword evidence="2 5" id="KW-0378">Hydrolase</keyword>
<dbReference type="GO" id="GO:0016787">
    <property type="term" value="F:hydrolase activity"/>
    <property type="evidence" value="ECO:0007669"/>
    <property type="project" value="UniProtKB-KW"/>
</dbReference>
<protein>
    <submittedName>
        <fullName evidence="4 5">ADP-ribosylglycohydrolase</fullName>
    </submittedName>
</protein>
<reference evidence="4 7" key="2">
    <citation type="submission" date="2020-08" db="EMBL/GenBank/DDBJ databases">
        <title>Sequencing the genomes of 1000 actinobacteria strains.</title>
        <authorList>
            <person name="Klenk H.-P."/>
        </authorList>
    </citation>
    <scope>NUCLEOTIDE SEQUENCE [LARGE SCALE GENOMIC DNA]</scope>
    <source>
        <strain evidence="4 7">DSM 15626</strain>
    </source>
</reference>
<evidence type="ECO:0000256" key="1">
    <source>
        <dbReference type="ARBA" id="ARBA00010702"/>
    </source>
</evidence>
<evidence type="ECO:0000256" key="3">
    <source>
        <dbReference type="PIRSR" id="PIRSR605502-1"/>
    </source>
</evidence>
<proteinExistence type="inferred from homology"/>
<dbReference type="GO" id="GO:0046872">
    <property type="term" value="F:metal ion binding"/>
    <property type="evidence" value="ECO:0007669"/>
    <property type="project" value="UniProtKB-KW"/>
</dbReference>
<feature type="binding site" evidence="3">
    <location>
        <position position="341"/>
    </location>
    <ligand>
        <name>Mg(2+)</name>
        <dbReference type="ChEBI" id="CHEBI:18420"/>
        <label>1</label>
    </ligand>
</feature>
<keyword evidence="3" id="KW-0479">Metal-binding</keyword>
<dbReference type="Proteomes" id="UP000553957">
    <property type="component" value="Unassembled WGS sequence"/>
</dbReference>
<dbReference type="Pfam" id="PF03747">
    <property type="entry name" value="ADP_ribosyl_GH"/>
    <property type="match status" value="1"/>
</dbReference>
<dbReference type="InterPro" id="IPR036705">
    <property type="entry name" value="Ribosyl_crysJ1_sf"/>
</dbReference>
<comment type="caution">
    <text evidence="5">The sequence shown here is derived from an EMBL/GenBank/DDBJ whole genome shotgun (WGS) entry which is preliminary data.</text>
</comment>
<feature type="binding site" evidence="3">
    <location>
        <position position="342"/>
    </location>
    <ligand>
        <name>Mg(2+)</name>
        <dbReference type="ChEBI" id="CHEBI:18420"/>
        <label>1</label>
    </ligand>
</feature>
<dbReference type="EMBL" id="JABJRC010000012">
    <property type="protein sequence ID" value="NOL45364.1"/>
    <property type="molecule type" value="Genomic_DNA"/>
</dbReference>
<dbReference type="EMBL" id="JACHKF010000001">
    <property type="protein sequence ID" value="MBB6570134.1"/>
    <property type="molecule type" value="Genomic_DNA"/>
</dbReference>
<dbReference type="PANTHER" id="PTHR16222">
    <property type="entry name" value="ADP-RIBOSYLGLYCOHYDROLASE"/>
    <property type="match status" value="1"/>
</dbReference>
<evidence type="ECO:0000256" key="2">
    <source>
        <dbReference type="ARBA" id="ARBA00022801"/>
    </source>
</evidence>
<evidence type="ECO:0000313" key="6">
    <source>
        <dbReference type="Proteomes" id="UP000534306"/>
    </source>
</evidence>
<sequence>MTSRAERVRGCLLGGAIGDALGAPVEFDSGQSILAAHPERLRTFVSGTAGWPAGSITDDTQMTLFTIEGILRGGGTAVAEAYDRWLDTQLLPAPPASASGLAAEPWLYARRAPGNTCLSALSTARADGRIGSPAVNDSKGCGGVMRVAPYGLLDIPPRQSFDGAVEAAAYTHGHPTGQLSSGALAALLNHLTAGTPLDAALDAVLTLLATYPNHQETTAALLAARELAAEVASAAGAGHLAGLKYPAAPEEQVDDEAPIAVEQVGGAAPASAGQDAVGPGLDGAASALVGELAAGRVEELGGGWVGEEALAIGVYAALVVPGPEHVLEGLALAVSHGGDSDSTGAIAGNVLGALYGEGWLPVGLGAGVEGRGVLAGLAEGLLGVQAAPGDGAGEAAGA</sequence>
<evidence type="ECO:0000313" key="4">
    <source>
        <dbReference type="EMBL" id="MBB6570134.1"/>
    </source>
</evidence>
<accession>A0A7Y4P4M5</accession>
<evidence type="ECO:0000313" key="5">
    <source>
        <dbReference type="EMBL" id="NOL45364.1"/>
    </source>
</evidence>
<keyword evidence="6" id="KW-1185">Reference proteome</keyword>
<comment type="cofactor">
    <cofactor evidence="3">
        <name>Mg(2+)</name>
        <dbReference type="ChEBI" id="CHEBI:18420"/>
    </cofactor>
    <text evidence="3">Binds 2 magnesium ions per subunit.</text>
</comment>
<feature type="binding site" evidence="3">
    <location>
        <position position="59"/>
    </location>
    <ligand>
        <name>Mg(2+)</name>
        <dbReference type="ChEBI" id="CHEBI:18420"/>
        <label>1</label>
    </ligand>
</feature>
<dbReference type="RefSeq" id="WP_171678667.1">
    <property type="nucleotide sequence ID" value="NZ_BAAAGT010000005.1"/>
</dbReference>